<keyword evidence="7" id="KW-0347">Helicase</keyword>
<dbReference type="SMART" id="SM00487">
    <property type="entry name" value="DEXDc"/>
    <property type="match status" value="1"/>
</dbReference>
<dbReference type="InterPro" id="IPR006474">
    <property type="entry name" value="Helicase_Cas3_CRISPR-ass_core"/>
</dbReference>
<comment type="similarity">
    <text evidence="2">In the central section; belongs to the CRISPR-associated helicase Cas3 family.</text>
</comment>
<dbReference type="InterPro" id="IPR011545">
    <property type="entry name" value="DEAD/DEAH_box_helicase_dom"/>
</dbReference>
<evidence type="ECO:0000256" key="4">
    <source>
        <dbReference type="ARBA" id="ARBA00022723"/>
    </source>
</evidence>
<reference evidence="11 12" key="1">
    <citation type="submission" date="2022-06" db="EMBL/GenBank/DDBJ databases">
        <title>Isolation of gut microbiota from human fecal samples.</title>
        <authorList>
            <person name="Pamer E.G."/>
            <person name="Barat B."/>
            <person name="Waligurski E."/>
            <person name="Medina S."/>
            <person name="Paddock L."/>
            <person name="Mostad J."/>
        </authorList>
    </citation>
    <scope>NUCLEOTIDE SEQUENCE [LARGE SCALE GENOMIC DNA]</scope>
    <source>
        <strain evidence="11 12">SL.3.17</strain>
    </source>
</reference>
<dbReference type="InterPro" id="IPR054712">
    <property type="entry name" value="Cas3-like_dom"/>
</dbReference>
<keyword evidence="12" id="KW-1185">Reference proteome</keyword>
<evidence type="ECO:0000256" key="8">
    <source>
        <dbReference type="ARBA" id="ARBA00022840"/>
    </source>
</evidence>
<accession>A0ABT1RLP8</accession>
<dbReference type="Gene3D" id="3.40.50.300">
    <property type="entry name" value="P-loop containing nucleotide triphosphate hydrolases"/>
    <property type="match status" value="2"/>
</dbReference>
<feature type="domain" description="HD Cas3-type" evidence="10">
    <location>
        <begin position="11"/>
        <end position="170"/>
    </location>
</feature>
<dbReference type="Pfam" id="PF22590">
    <property type="entry name" value="Cas3-like_C_2"/>
    <property type="match status" value="1"/>
</dbReference>
<comment type="similarity">
    <text evidence="1">In the N-terminal section; belongs to the CRISPR-associated nuclease Cas3-HD family.</text>
</comment>
<dbReference type="InterPro" id="IPR050547">
    <property type="entry name" value="DEAD_box_RNA_helicases"/>
</dbReference>
<comment type="caution">
    <text evidence="11">The sequence shown here is derived from an EMBL/GenBank/DDBJ whole genome shotgun (WGS) entry which is preliminary data.</text>
</comment>
<dbReference type="Pfam" id="PF01966">
    <property type="entry name" value="HD"/>
    <property type="match status" value="1"/>
</dbReference>
<dbReference type="InterPro" id="IPR038257">
    <property type="entry name" value="CRISPR-assoc_Cas3_HD_sf"/>
</dbReference>
<dbReference type="InterPro" id="IPR014001">
    <property type="entry name" value="Helicase_ATP-bd"/>
</dbReference>
<keyword evidence="9" id="KW-0051">Antiviral defense</keyword>
<keyword evidence="6" id="KW-0378">Hydrolase</keyword>
<proteinExistence type="inferred from homology"/>
<dbReference type="PANTHER" id="PTHR47963:SF9">
    <property type="entry name" value="CRISPR-ASSOCIATED ENDONUCLEASE_HELICASE CAS3"/>
    <property type="match status" value="1"/>
</dbReference>
<gene>
    <name evidence="11" type="primary">cas3</name>
    <name evidence="11" type="ORF">NE619_05070</name>
</gene>
<dbReference type="RefSeq" id="WP_256131278.1">
    <property type="nucleotide sequence ID" value="NZ_JANFXK010000004.1"/>
</dbReference>
<evidence type="ECO:0000313" key="11">
    <source>
        <dbReference type="EMBL" id="MCQ4636090.1"/>
    </source>
</evidence>
<evidence type="ECO:0000256" key="2">
    <source>
        <dbReference type="ARBA" id="ARBA00009046"/>
    </source>
</evidence>
<keyword evidence="3" id="KW-0540">Nuclease</keyword>
<dbReference type="EMBL" id="JANFXK010000004">
    <property type="protein sequence ID" value="MCQ4636090.1"/>
    <property type="molecule type" value="Genomic_DNA"/>
</dbReference>
<keyword evidence="8" id="KW-0067">ATP-binding</keyword>
<dbReference type="InterPro" id="IPR006674">
    <property type="entry name" value="HD_domain"/>
</dbReference>
<dbReference type="Pfam" id="PF00270">
    <property type="entry name" value="DEAD"/>
    <property type="match status" value="1"/>
</dbReference>
<dbReference type="NCBIfam" id="TIGR01596">
    <property type="entry name" value="cas3_HD"/>
    <property type="match status" value="1"/>
</dbReference>
<evidence type="ECO:0000259" key="10">
    <source>
        <dbReference type="PROSITE" id="PS51643"/>
    </source>
</evidence>
<dbReference type="PANTHER" id="PTHR47963">
    <property type="entry name" value="DEAD-BOX ATP-DEPENDENT RNA HELICASE 47, MITOCHONDRIAL"/>
    <property type="match status" value="1"/>
</dbReference>
<keyword evidence="5" id="KW-0547">Nucleotide-binding</keyword>
<protein>
    <submittedName>
        <fullName evidence="11">CRISPR-associated helicase Cas3</fullName>
    </submittedName>
</protein>
<evidence type="ECO:0000256" key="3">
    <source>
        <dbReference type="ARBA" id="ARBA00022722"/>
    </source>
</evidence>
<dbReference type="SUPFAM" id="SSF109604">
    <property type="entry name" value="HD-domain/PDEase-like"/>
    <property type="match status" value="1"/>
</dbReference>
<name>A0ABT1RLP8_9FIRM</name>
<organism evidence="11 12">
    <name type="scientific">Anaerovorax odorimutans</name>
    <dbReference type="NCBI Taxonomy" id="109327"/>
    <lineage>
        <taxon>Bacteria</taxon>
        <taxon>Bacillati</taxon>
        <taxon>Bacillota</taxon>
        <taxon>Clostridia</taxon>
        <taxon>Peptostreptococcales</taxon>
        <taxon>Anaerovoracaceae</taxon>
        <taxon>Anaerovorax</taxon>
    </lineage>
</organism>
<evidence type="ECO:0000256" key="1">
    <source>
        <dbReference type="ARBA" id="ARBA00006847"/>
    </source>
</evidence>
<evidence type="ECO:0000256" key="7">
    <source>
        <dbReference type="ARBA" id="ARBA00022806"/>
    </source>
</evidence>
<evidence type="ECO:0000256" key="6">
    <source>
        <dbReference type="ARBA" id="ARBA00022801"/>
    </source>
</evidence>
<dbReference type="SMART" id="SM00490">
    <property type="entry name" value="HELICc"/>
    <property type="match status" value="1"/>
</dbReference>
<dbReference type="NCBIfam" id="TIGR01587">
    <property type="entry name" value="cas3_core"/>
    <property type="match status" value="1"/>
</dbReference>
<dbReference type="InterPro" id="IPR027417">
    <property type="entry name" value="P-loop_NTPase"/>
</dbReference>
<evidence type="ECO:0000313" key="12">
    <source>
        <dbReference type="Proteomes" id="UP001524502"/>
    </source>
</evidence>
<sequence length="734" mass="84869">MLPETLLKTCKAKDTQSIRQHTDKVKEAAQILIDLGCVQDKRIENLLMLACEYHDYGKVNHEFQNRIENKFVFQENREVAHNILSYFFVDKAGLNKEDYQVVAAAVLYHHYHGDITSVVKNKGQLIDKLLEPFKEYVKKKNKETRCYRVLAERHPDAILVKGLLHRCDYSASAGIRCEYPHDFLKQDMEALLNTWKSTNANAKWNDLQIFCAERKQDNLLVTAPTGMGKTEAALLWIGNHKGFFVLPLRTAINAMYDRISQDIIRGNKGECVALLHSDAMSYYLKQQAKSDGSEDPIDYYTRSRQMSLPLTICTLDQLFNFVYKYPGYEYKLATLSYSKIVIDEIQVYDPELLAYLIFGIAWIRKMGGKVAVLTATMPPFAKKMLEEALEEDFASADFSHQGIKRHNIKVLDEQLNSHDIYAFFEKIKAAEIPGNNILVVCNSIKTAQRMQDELDEQIGKNDAEIKLLHAHFTAMDRAEKEKEILEDWKTEKPADKIKIWIATSIVEASLDIDFDYLFTELMDLFSLFQRLGRCNRKGLKPTDRYNCFVYLEKQGAVMKYVDETIYQCSRNALLEVDGIVTEQEKTAMIERALSAENLENSEYTKKYHEVYGYIDELFVNEKEENEARLRNIQSVTIIPGPIYQEYQQYLDKKSETLNAEKVSLKVRIENRDAIYQHTVSIPKYQFENSIVLDHLSLGRWDKLPILDCEYTKKTGLVFKNKEKTPAPRSQSSII</sequence>
<dbReference type="CDD" id="cd09641">
    <property type="entry name" value="Cas3''_I"/>
    <property type="match status" value="1"/>
</dbReference>
<dbReference type="Proteomes" id="UP001524502">
    <property type="component" value="Unassembled WGS sequence"/>
</dbReference>
<keyword evidence="4" id="KW-0479">Metal-binding</keyword>
<dbReference type="InterPro" id="IPR006483">
    <property type="entry name" value="CRISPR-assoc_Cas3_HD"/>
</dbReference>
<dbReference type="Gene3D" id="1.10.3210.30">
    <property type="match status" value="1"/>
</dbReference>
<dbReference type="InterPro" id="IPR001650">
    <property type="entry name" value="Helicase_C-like"/>
</dbReference>
<evidence type="ECO:0000256" key="9">
    <source>
        <dbReference type="ARBA" id="ARBA00023118"/>
    </source>
</evidence>
<dbReference type="SUPFAM" id="SSF52540">
    <property type="entry name" value="P-loop containing nucleoside triphosphate hydrolases"/>
    <property type="match status" value="1"/>
</dbReference>
<dbReference type="PROSITE" id="PS51643">
    <property type="entry name" value="HD_CAS3"/>
    <property type="match status" value="1"/>
</dbReference>
<evidence type="ECO:0000256" key="5">
    <source>
        <dbReference type="ARBA" id="ARBA00022741"/>
    </source>
</evidence>